<dbReference type="Proteomes" id="UP000228934">
    <property type="component" value="Unassembled WGS sequence"/>
</dbReference>
<name>A0A2G9SLK3_AQUCT</name>
<dbReference type="EMBL" id="KV923122">
    <property type="protein sequence ID" value="PIO41050.1"/>
    <property type="molecule type" value="Genomic_DNA"/>
</dbReference>
<evidence type="ECO:0000313" key="2">
    <source>
        <dbReference type="Proteomes" id="UP000228934"/>
    </source>
</evidence>
<gene>
    <name evidence="1" type="ORF">AB205_0126130</name>
</gene>
<accession>A0A2G9SLK3</accession>
<organism evidence="1 2">
    <name type="scientific">Aquarana catesbeiana</name>
    <name type="common">American bullfrog</name>
    <name type="synonym">Rana catesbeiana</name>
    <dbReference type="NCBI Taxonomy" id="8400"/>
    <lineage>
        <taxon>Eukaryota</taxon>
        <taxon>Metazoa</taxon>
        <taxon>Chordata</taxon>
        <taxon>Craniata</taxon>
        <taxon>Vertebrata</taxon>
        <taxon>Euteleostomi</taxon>
        <taxon>Amphibia</taxon>
        <taxon>Batrachia</taxon>
        <taxon>Anura</taxon>
        <taxon>Neobatrachia</taxon>
        <taxon>Ranoidea</taxon>
        <taxon>Ranidae</taxon>
        <taxon>Aquarana</taxon>
    </lineage>
</organism>
<proteinExistence type="predicted"/>
<keyword evidence="2" id="KW-1185">Reference proteome</keyword>
<dbReference type="AlphaFoldDB" id="A0A2G9SLK3"/>
<dbReference type="OrthoDB" id="3176171at2759"/>
<reference evidence="2" key="1">
    <citation type="journal article" date="2017" name="Nat. Commun.">
        <title>The North American bullfrog draft genome provides insight into hormonal regulation of long noncoding RNA.</title>
        <authorList>
            <person name="Hammond S.A."/>
            <person name="Warren R.L."/>
            <person name="Vandervalk B.P."/>
            <person name="Kucuk E."/>
            <person name="Khan H."/>
            <person name="Gibb E.A."/>
            <person name="Pandoh P."/>
            <person name="Kirk H."/>
            <person name="Zhao Y."/>
            <person name="Jones M."/>
            <person name="Mungall A.J."/>
            <person name="Coope R."/>
            <person name="Pleasance S."/>
            <person name="Moore R.A."/>
            <person name="Holt R.A."/>
            <person name="Round J.M."/>
            <person name="Ohora S."/>
            <person name="Walle B.V."/>
            <person name="Veldhoen N."/>
            <person name="Helbing C.C."/>
            <person name="Birol I."/>
        </authorList>
    </citation>
    <scope>NUCLEOTIDE SEQUENCE [LARGE SCALE GENOMIC DNA]</scope>
</reference>
<sequence>MHRASYDADFAKALKVFYQSMNTIRGHFLRLKHYKPPEEENIYLLRLFTEKQSQMFKDFWQQLESCICKLKNDVAAIVKKKRQEVAYSRC</sequence>
<evidence type="ECO:0000313" key="1">
    <source>
        <dbReference type="EMBL" id="PIO41050.1"/>
    </source>
</evidence>
<protein>
    <submittedName>
        <fullName evidence="1">Uncharacterized protein</fullName>
    </submittedName>
</protein>